<organism evidence="2">
    <name type="scientific">Brassica cretica</name>
    <name type="common">Mustard</name>
    <dbReference type="NCBI Taxonomy" id="69181"/>
    <lineage>
        <taxon>Eukaryota</taxon>
        <taxon>Viridiplantae</taxon>
        <taxon>Streptophyta</taxon>
        <taxon>Embryophyta</taxon>
        <taxon>Tracheophyta</taxon>
        <taxon>Spermatophyta</taxon>
        <taxon>Magnoliopsida</taxon>
        <taxon>eudicotyledons</taxon>
        <taxon>Gunneridae</taxon>
        <taxon>Pentapetalae</taxon>
        <taxon>rosids</taxon>
        <taxon>malvids</taxon>
        <taxon>Brassicales</taxon>
        <taxon>Brassicaceae</taxon>
        <taxon>Brassiceae</taxon>
        <taxon>Brassica</taxon>
    </lineage>
</organism>
<feature type="compositionally biased region" description="Basic and acidic residues" evidence="1">
    <location>
        <begin position="1"/>
        <end position="25"/>
    </location>
</feature>
<evidence type="ECO:0000313" key="2">
    <source>
        <dbReference type="EMBL" id="KAF2615982.1"/>
    </source>
</evidence>
<protein>
    <submittedName>
        <fullName evidence="2">Uncharacterized protein</fullName>
    </submittedName>
</protein>
<accession>A0A8S9MAD9</accession>
<dbReference type="PANTHER" id="PTHR47854">
    <property type="entry name" value="SURFEIT LOCUS PROTEIN 2 (SURF2)"/>
    <property type="match status" value="1"/>
</dbReference>
<name>A0A8S9MAD9_BRACR</name>
<dbReference type="EMBL" id="QGKY02000089">
    <property type="protein sequence ID" value="KAF2615982.1"/>
    <property type="molecule type" value="Genomic_DNA"/>
</dbReference>
<dbReference type="Pfam" id="PF05477">
    <property type="entry name" value="SURF2"/>
    <property type="match status" value="1"/>
</dbReference>
<dbReference type="PANTHER" id="PTHR47854:SF1">
    <property type="entry name" value="SURFEIT LOCUS PROTEIN 2 (SURF2)"/>
    <property type="match status" value="1"/>
</dbReference>
<comment type="caution">
    <text evidence="2">The sequence shown here is derived from an EMBL/GenBank/DDBJ whole genome shotgun (WGS) entry which is preliminary data.</text>
</comment>
<evidence type="ECO:0000256" key="1">
    <source>
        <dbReference type="SAM" id="MobiDB-lite"/>
    </source>
</evidence>
<gene>
    <name evidence="2" type="ORF">F2Q70_00012457</name>
</gene>
<feature type="region of interest" description="Disordered" evidence="1">
    <location>
        <begin position="1"/>
        <end position="29"/>
    </location>
</feature>
<dbReference type="InterPro" id="IPR008833">
    <property type="entry name" value="Surf2"/>
</dbReference>
<sequence>MEEEPRWLGEHGRRESESTTARPEDPWESLHGSPKLRFGEDRGNISFINSLNLSYIFFLDVRSGKLRRAPAKDDDWRLLSVHTQTGTAEGFAKVSCFENLLGSPTFVDIRNGRLRCVETGHEVVAGDEEAYARNKRCRLGLIDHALSHGKSPLTMFSQCLISRLAKN</sequence>
<proteinExistence type="predicted"/>
<dbReference type="AlphaFoldDB" id="A0A8S9MAD9"/>
<reference evidence="2" key="1">
    <citation type="submission" date="2019-12" db="EMBL/GenBank/DDBJ databases">
        <title>Genome sequencing and annotation of Brassica cretica.</title>
        <authorList>
            <person name="Studholme D.J."/>
            <person name="Sarris P.F."/>
        </authorList>
    </citation>
    <scope>NUCLEOTIDE SEQUENCE</scope>
    <source>
        <strain evidence="2">PFS-102/07</strain>
        <tissue evidence="2">Leaf</tissue>
    </source>
</reference>